<evidence type="ECO:0008006" key="3">
    <source>
        <dbReference type="Google" id="ProtNLM"/>
    </source>
</evidence>
<dbReference type="Proteomes" id="UP000671914">
    <property type="component" value="Chromosome"/>
</dbReference>
<sequence length="268" mass="28486">MTPRIDPHLPIVWRSAAELQFGGAVARLVIEPDDVELQLVQLLRHGANRSTLRTVATGLGGDDLTADRLLTRLTGVLEVEPVRHAVAIDGGGPVADRIIALLDERRMRLVDPRDPAARLVFIVSDWTPQAATAAAYERRDLPHLPIVADDAGAVVGPLVVPGRTPCLACANLDRRREDPTWPAVAMQLIHRPAELGGLVAADAVVRALRIAERHLDGGDPAPSVTRIAVDGEITERALAFQPECGCRLLGGNATAPGPHATAGSAWPS</sequence>
<keyword evidence="2" id="KW-1185">Reference proteome</keyword>
<dbReference type="RefSeq" id="WP_210897718.1">
    <property type="nucleotide sequence ID" value="NZ_CP071696.1"/>
</dbReference>
<evidence type="ECO:0000313" key="1">
    <source>
        <dbReference type="EMBL" id="QTX04283.1"/>
    </source>
</evidence>
<organism evidence="1 2">
    <name type="scientific">Agromyces archimandritae</name>
    <dbReference type="NCBI Taxonomy" id="2781962"/>
    <lineage>
        <taxon>Bacteria</taxon>
        <taxon>Bacillati</taxon>
        <taxon>Actinomycetota</taxon>
        <taxon>Actinomycetes</taxon>
        <taxon>Micrococcales</taxon>
        <taxon>Microbacteriaceae</taxon>
        <taxon>Agromyces</taxon>
    </lineage>
</organism>
<dbReference type="AlphaFoldDB" id="A0A975IN65"/>
<name>A0A975IN65_9MICO</name>
<gene>
    <name evidence="1" type="ORF">G127AT_13505</name>
</gene>
<accession>A0A975IN65</accession>
<reference evidence="1" key="1">
    <citation type="submission" date="2021-03" db="EMBL/GenBank/DDBJ databases">
        <title>Agromyces archimandritus sp. nov., isolated from the cockroach Archimandrita tessellata.</title>
        <authorList>
            <person name="Guzman J."/>
            <person name="Ortuzar M."/>
            <person name="Poehlein A."/>
            <person name="Daniel R."/>
            <person name="Trujillo M."/>
            <person name="Vilcinskas A."/>
        </authorList>
    </citation>
    <scope>NUCLEOTIDE SEQUENCE</scope>
    <source>
        <strain evidence="1">G127AT</strain>
    </source>
</reference>
<dbReference type="Gene3D" id="3.40.50.720">
    <property type="entry name" value="NAD(P)-binding Rossmann-like Domain"/>
    <property type="match status" value="1"/>
</dbReference>
<protein>
    <recommendedName>
        <fullName evidence="3">TOMM leader peptide-binding protein</fullName>
    </recommendedName>
</protein>
<evidence type="ECO:0000313" key="2">
    <source>
        <dbReference type="Proteomes" id="UP000671914"/>
    </source>
</evidence>
<dbReference type="KEGG" id="aarc:G127AT_13505"/>
<proteinExistence type="predicted"/>
<dbReference type="EMBL" id="CP071696">
    <property type="protein sequence ID" value="QTX04283.1"/>
    <property type="molecule type" value="Genomic_DNA"/>
</dbReference>